<dbReference type="AlphaFoldDB" id="A0A1R2C561"/>
<feature type="compositionally biased region" description="Basic residues" evidence="2">
    <location>
        <begin position="172"/>
        <end position="181"/>
    </location>
</feature>
<feature type="region of interest" description="Disordered" evidence="2">
    <location>
        <begin position="166"/>
        <end position="196"/>
    </location>
</feature>
<name>A0A1R2C561_9CILI</name>
<accession>A0A1R2C561</accession>
<gene>
    <name evidence="3" type="ORF">SteCoe_14770</name>
</gene>
<dbReference type="EMBL" id="MPUH01000278">
    <property type="protein sequence ID" value="OMJ84146.1"/>
    <property type="molecule type" value="Genomic_DNA"/>
</dbReference>
<evidence type="ECO:0000256" key="1">
    <source>
        <dbReference type="SAM" id="Coils"/>
    </source>
</evidence>
<evidence type="ECO:0000313" key="4">
    <source>
        <dbReference type="Proteomes" id="UP000187209"/>
    </source>
</evidence>
<sequence length="196" mass="22781">MLKKIPEEIEYEKSSKSLISSPNSVIEIYNNSIISKLNQTLLEKDYEIIQLRDALEKERKQNQEKIKIMQDTISKFRQNYKDYRNFLLESNEKIMKTQVEVVMLENEFKGIKDIQDACNSPIKLEDDMNKNAYETQDAQLSPLKIEMTNSCTSPIVLTIKTNQVLNGNNQRKPFHPGKVLKKSPISNRTRKAGNRN</sequence>
<reference evidence="3 4" key="1">
    <citation type="submission" date="2016-11" db="EMBL/GenBank/DDBJ databases">
        <title>The macronuclear genome of Stentor coeruleus: a giant cell with tiny introns.</title>
        <authorList>
            <person name="Slabodnick M."/>
            <person name="Ruby J.G."/>
            <person name="Reiff S.B."/>
            <person name="Swart E.C."/>
            <person name="Gosai S."/>
            <person name="Prabakaran S."/>
            <person name="Witkowska E."/>
            <person name="Larue G.E."/>
            <person name="Fisher S."/>
            <person name="Freeman R.M."/>
            <person name="Gunawardena J."/>
            <person name="Chu W."/>
            <person name="Stover N.A."/>
            <person name="Gregory B.D."/>
            <person name="Nowacki M."/>
            <person name="Derisi J."/>
            <person name="Roy S.W."/>
            <person name="Marshall W.F."/>
            <person name="Sood P."/>
        </authorList>
    </citation>
    <scope>NUCLEOTIDE SEQUENCE [LARGE SCALE GENOMIC DNA]</scope>
    <source>
        <strain evidence="3">WM001</strain>
    </source>
</reference>
<evidence type="ECO:0000256" key="2">
    <source>
        <dbReference type="SAM" id="MobiDB-lite"/>
    </source>
</evidence>
<feature type="coiled-coil region" evidence="1">
    <location>
        <begin position="52"/>
        <end position="107"/>
    </location>
</feature>
<protein>
    <submittedName>
        <fullName evidence="3">Uncharacterized protein</fullName>
    </submittedName>
</protein>
<organism evidence="3 4">
    <name type="scientific">Stentor coeruleus</name>
    <dbReference type="NCBI Taxonomy" id="5963"/>
    <lineage>
        <taxon>Eukaryota</taxon>
        <taxon>Sar</taxon>
        <taxon>Alveolata</taxon>
        <taxon>Ciliophora</taxon>
        <taxon>Postciliodesmatophora</taxon>
        <taxon>Heterotrichea</taxon>
        <taxon>Heterotrichida</taxon>
        <taxon>Stentoridae</taxon>
        <taxon>Stentor</taxon>
    </lineage>
</organism>
<keyword evidence="4" id="KW-1185">Reference proteome</keyword>
<dbReference type="Proteomes" id="UP000187209">
    <property type="component" value="Unassembled WGS sequence"/>
</dbReference>
<keyword evidence="1" id="KW-0175">Coiled coil</keyword>
<evidence type="ECO:0000313" key="3">
    <source>
        <dbReference type="EMBL" id="OMJ84146.1"/>
    </source>
</evidence>
<comment type="caution">
    <text evidence="3">The sequence shown here is derived from an EMBL/GenBank/DDBJ whole genome shotgun (WGS) entry which is preliminary data.</text>
</comment>
<proteinExistence type="predicted"/>